<dbReference type="Pfam" id="PF01408">
    <property type="entry name" value="GFO_IDH_MocA"/>
    <property type="match status" value="1"/>
</dbReference>
<evidence type="ECO:0000313" key="4">
    <source>
        <dbReference type="Proteomes" id="UP000254634"/>
    </source>
</evidence>
<sequence length="327" mass="36576">MLRLGIIGTGFISHEFIKAAKLSQKYSLQAVYSRTLTSVERFAQSYDKVAIYTEMVEFLSSDIDIVYIASPNSLHFNQAKVAIMARKHVIIEKPAVSRPEEWQELVKLAQEHQVYLFEAARNYHEAAFATLAAFLKDKTVLGANFTYAKYSSKMEALLAGQEPNVFSAKFSGGALMDLGIYPIYAAIRLFGAPQKAFYKAEQLANTIDLNGAGQLIYPDFQVNLQTGKNINSFLPSEIYTTDGTLILPSIEWVSSAIFQNLKGEKEEVPLQKAEHQMLEEALAFANVVESGKEAVYQDWLAAARAVHETLFTMRQDAGIRFEVDDED</sequence>
<reference evidence="3" key="1">
    <citation type="submission" date="2018-06" db="EMBL/GenBank/DDBJ databases">
        <authorList>
            <consortium name="Pathogen Informatics"/>
            <person name="Doyle S."/>
        </authorList>
    </citation>
    <scope>NUCLEOTIDE SEQUENCE [LARGE SCALE GENOMIC DNA]</scope>
    <source>
        <strain evidence="3">NCTC13765</strain>
    </source>
</reference>
<dbReference type="Proteomes" id="UP000254634">
    <property type="component" value="Unassembled WGS sequence"/>
</dbReference>
<dbReference type="GO" id="GO:0016491">
    <property type="term" value="F:oxidoreductase activity"/>
    <property type="evidence" value="ECO:0007669"/>
    <property type="project" value="UniProtKB-KW"/>
</dbReference>
<evidence type="ECO:0000259" key="1">
    <source>
        <dbReference type="Pfam" id="PF01408"/>
    </source>
</evidence>
<dbReference type="SUPFAM" id="SSF55347">
    <property type="entry name" value="Glyceraldehyde-3-phosphate dehydrogenase-like, C-terminal domain"/>
    <property type="match status" value="1"/>
</dbReference>
<protein>
    <submittedName>
        <fullName evidence="3">Oxidoreductase</fullName>
        <ecNumber evidence="3">1.-.-.-</ecNumber>
    </submittedName>
</protein>
<organism evidence="3 4">
    <name type="scientific">Streptococcus massiliensis</name>
    <dbReference type="NCBI Taxonomy" id="313439"/>
    <lineage>
        <taxon>Bacteria</taxon>
        <taxon>Bacillati</taxon>
        <taxon>Bacillota</taxon>
        <taxon>Bacilli</taxon>
        <taxon>Lactobacillales</taxon>
        <taxon>Streptococcaceae</taxon>
        <taxon>Streptococcus</taxon>
    </lineage>
</organism>
<keyword evidence="3" id="KW-0560">Oxidoreductase</keyword>
<accession>A0A380KVP9</accession>
<dbReference type="EC" id="1.-.-.-" evidence="3"/>
<dbReference type="GO" id="GO:0000166">
    <property type="term" value="F:nucleotide binding"/>
    <property type="evidence" value="ECO:0007669"/>
    <property type="project" value="InterPro"/>
</dbReference>
<dbReference type="OrthoDB" id="9815825at2"/>
<dbReference type="PANTHER" id="PTHR43054:SF1">
    <property type="entry name" value="SCYLLO-INOSITOL 2-DEHYDROGENASE (NADP(+)) IOLU"/>
    <property type="match status" value="1"/>
</dbReference>
<feature type="domain" description="Gfo/Idh/MocA-like oxidoreductase N-terminal" evidence="1">
    <location>
        <begin position="2"/>
        <end position="117"/>
    </location>
</feature>
<dbReference type="InterPro" id="IPR000683">
    <property type="entry name" value="Gfo/Idh/MocA-like_OxRdtase_N"/>
</dbReference>
<gene>
    <name evidence="3" type="primary">mocA</name>
    <name evidence="3" type="ORF">NCTC13765_00248</name>
</gene>
<dbReference type="STRING" id="1123307.GCA_000380065_00246"/>
<dbReference type="AlphaFoldDB" id="A0A380KVP9"/>
<dbReference type="EMBL" id="UHFR01000005">
    <property type="protein sequence ID" value="SUN75808.1"/>
    <property type="molecule type" value="Genomic_DNA"/>
</dbReference>
<dbReference type="Gene3D" id="3.40.50.720">
    <property type="entry name" value="NAD(P)-binding Rossmann-like Domain"/>
    <property type="match status" value="1"/>
</dbReference>
<proteinExistence type="predicted"/>
<keyword evidence="4" id="KW-1185">Reference proteome</keyword>
<name>A0A380KVP9_9STRE</name>
<dbReference type="PANTHER" id="PTHR43054">
    <property type="match status" value="1"/>
</dbReference>
<evidence type="ECO:0000313" key="3">
    <source>
        <dbReference type="EMBL" id="SUN75808.1"/>
    </source>
</evidence>
<dbReference type="RefSeq" id="WP_018370931.1">
    <property type="nucleotide sequence ID" value="NZ_UHFR01000005.1"/>
</dbReference>
<dbReference type="Pfam" id="PF22725">
    <property type="entry name" value="GFO_IDH_MocA_C3"/>
    <property type="match status" value="1"/>
</dbReference>
<dbReference type="Gene3D" id="3.30.360.10">
    <property type="entry name" value="Dihydrodipicolinate Reductase, domain 2"/>
    <property type="match status" value="1"/>
</dbReference>
<dbReference type="SUPFAM" id="SSF51735">
    <property type="entry name" value="NAD(P)-binding Rossmann-fold domains"/>
    <property type="match status" value="1"/>
</dbReference>
<dbReference type="InterPro" id="IPR055170">
    <property type="entry name" value="GFO_IDH_MocA-like_dom"/>
</dbReference>
<dbReference type="InterPro" id="IPR036291">
    <property type="entry name" value="NAD(P)-bd_dom_sf"/>
</dbReference>
<feature type="domain" description="GFO/IDH/MocA-like oxidoreductase" evidence="2">
    <location>
        <begin position="160"/>
        <end position="245"/>
    </location>
</feature>
<evidence type="ECO:0000259" key="2">
    <source>
        <dbReference type="Pfam" id="PF22725"/>
    </source>
</evidence>